<gene>
    <name evidence="9" type="primary">msmF</name>
    <name evidence="9" type="ORF">GCM10010911_71350</name>
</gene>
<evidence type="ECO:0000256" key="2">
    <source>
        <dbReference type="ARBA" id="ARBA00022448"/>
    </source>
</evidence>
<dbReference type="InterPro" id="IPR051393">
    <property type="entry name" value="ABC_transporter_permease"/>
</dbReference>
<dbReference type="PANTHER" id="PTHR30193">
    <property type="entry name" value="ABC TRANSPORTER PERMEASE PROTEIN"/>
    <property type="match status" value="1"/>
</dbReference>
<dbReference type="Proteomes" id="UP000612456">
    <property type="component" value="Unassembled WGS sequence"/>
</dbReference>
<keyword evidence="10" id="KW-1185">Reference proteome</keyword>
<evidence type="ECO:0000256" key="3">
    <source>
        <dbReference type="ARBA" id="ARBA00022475"/>
    </source>
</evidence>
<evidence type="ECO:0000256" key="6">
    <source>
        <dbReference type="ARBA" id="ARBA00023136"/>
    </source>
</evidence>
<keyword evidence="4 7" id="KW-0812">Transmembrane</keyword>
<evidence type="ECO:0000256" key="7">
    <source>
        <dbReference type="RuleBase" id="RU363032"/>
    </source>
</evidence>
<keyword evidence="6 7" id="KW-0472">Membrane</keyword>
<keyword evidence="5 7" id="KW-1133">Transmembrane helix</keyword>
<organism evidence="9 10">
    <name type="scientific">Paenibacillus nasutitermitis</name>
    <dbReference type="NCBI Taxonomy" id="1652958"/>
    <lineage>
        <taxon>Bacteria</taxon>
        <taxon>Bacillati</taxon>
        <taxon>Bacillota</taxon>
        <taxon>Bacilli</taxon>
        <taxon>Bacillales</taxon>
        <taxon>Paenibacillaceae</taxon>
        <taxon>Paenibacillus</taxon>
    </lineage>
</organism>
<dbReference type="InterPro" id="IPR000515">
    <property type="entry name" value="MetI-like"/>
</dbReference>
<reference evidence="9" key="2">
    <citation type="submission" date="2020-09" db="EMBL/GenBank/DDBJ databases">
        <authorList>
            <person name="Sun Q."/>
            <person name="Zhou Y."/>
        </authorList>
    </citation>
    <scope>NUCLEOTIDE SEQUENCE</scope>
    <source>
        <strain evidence="9">CGMCC 1.15178</strain>
    </source>
</reference>
<comment type="similarity">
    <text evidence="7">Belongs to the binding-protein-dependent transport system permease family.</text>
</comment>
<dbReference type="GO" id="GO:0055085">
    <property type="term" value="P:transmembrane transport"/>
    <property type="evidence" value="ECO:0007669"/>
    <property type="project" value="InterPro"/>
</dbReference>
<feature type="transmembrane region" description="Helical" evidence="7">
    <location>
        <begin position="117"/>
        <end position="137"/>
    </location>
</feature>
<comment type="subcellular location">
    <subcellularLocation>
        <location evidence="1 7">Cell membrane</location>
        <topology evidence="1 7">Multi-pass membrane protein</topology>
    </subcellularLocation>
</comment>
<evidence type="ECO:0000256" key="4">
    <source>
        <dbReference type="ARBA" id="ARBA00022692"/>
    </source>
</evidence>
<feature type="transmembrane region" description="Helical" evidence="7">
    <location>
        <begin position="21"/>
        <end position="46"/>
    </location>
</feature>
<dbReference type="EMBL" id="BMHP01000018">
    <property type="protein sequence ID" value="GGE02074.1"/>
    <property type="molecule type" value="Genomic_DNA"/>
</dbReference>
<dbReference type="CDD" id="cd06261">
    <property type="entry name" value="TM_PBP2"/>
    <property type="match status" value="1"/>
</dbReference>
<feature type="transmembrane region" description="Helical" evidence="7">
    <location>
        <begin position="83"/>
        <end position="105"/>
    </location>
</feature>
<feature type="domain" description="ABC transmembrane type-1" evidence="8">
    <location>
        <begin position="79"/>
        <end position="293"/>
    </location>
</feature>
<dbReference type="RefSeq" id="WP_189000874.1">
    <property type="nucleotide sequence ID" value="NZ_BMHP01000018.1"/>
</dbReference>
<dbReference type="AlphaFoldDB" id="A0A916ZLJ7"/>
<evidence type="ECO:0000259" key="8">
    <source>
        <dbReference type="PROSITE" id="PS50928"/>
    </source>
</evidence>
<accession>A0A916ZLJ7</accession>
<evidence type="ECO:0000313" key="10">
    <source>
        <dbReference type="Proteomes" id="UP000612456"/>
    </source>
</evidence>
<dbReference type="PANTHER" id="PTHR30193:SF37">
    <property type="entry name" value="INNER MEMBRANE ABC TRANSPORTER PERMEASE PROTEIN YCJO"/>
    <property type="match status" value="1"/>
</dbReference>
<dbReference type="InterPro" id="IPR035906">
    <property type="entry name" value="MetI-like_sf"/>
</dbReference>
<dbReference type="GO" id="GO:0005886">
    <property type="term" value="C:plasma membrane"/>
    <property type="evidence" value="ECO:0007669"/>
    <property type="project" value="UniProtKB-SubCell"/>
</dbReference>
<reference evidence="9" key="1">
    <citation type="journal article" date="2014" name="Int. J. Syst. Evol. Microbiol.">
        <title>Complete genome sequence of Corynebacterium casei LMG S-19264T (=DSM 44701T), isolated from a smear-ripened cheese.</title>
        <authorList>
            <consortium name="US DOE Joint Genome Institute (JGI-PGF)"/>
            <person name="Walter F."/>
            <person name="Albersmeier A."/>
            <person name="Kalinowski J."/>
            <person name="Ruckert C."/>
        </authorList>
    </citation>
    <scope>NUCLEOTIDE SEQUENCE</scope>
    <source>
        <strain evidence="9">CGMCC 1.15178</strain>
    </source>
</reference>
<keyword evidence="2 7" id="KW-0813">Transport</keyword>
<keyword evidence="3" id="KW-1003">Cell membrane</keyword>
<evidence type="ECO:0000256" key="5">
    <source>
        <dbReference type="ARBA" id="ARBA00022989"/>
    </source>
</evidence>
<feature type="transmembrane region" description="Helical" evidence="7">
    <location>
        <begin position="169"/>
        <end position="191"/>
    </location>
</feature>
<name>A0A916ZLJ7_9BACL</name>
<feature type="transmembrane region" description="Helical" evidence="7">
    <location>
        <begin position="212"/>
        <end position="239"/>
    </location>
</feature>
<comment type="caution">
    <text evidence="9">The sequence shown here is derived from an EMBL/GenBank/DDBJ whole genome shotgun (WGS) entry which is preliminary data.</text>
</comment>
<protein>
    <submittedName>
        <fullName evidence="9">Sugar ABC transporter permease</fullName>
    </submittedName>
</protein>
<dbReference type="SUPFAM" id="SSF161098">
    <property type="entry name" value="MetI-like"/>
    <property type="match status" value="1"/>
</dbReference>
<feature type="transmembrane region" description="Helical" evidence="7">
    <location>
        <begin position="272"/>
        <end position="292"/>
    </location>
</feature>
<evidence type="ECO:0000313" key="9">
    <source>
        <dbReference type="EMBL" id="GGE02074.1"/>
    </source>
</evidence>
<evidence type="ECO:0000256" key="1">
    <source>
        <dbReference type="ARBA" id="ARBA00004651"/>
    </source>
</evidence>
<dbReference type="PROSITE" id="PS50928">
    <property type="entry name" value="ABC_TM1"/>
    <property type="match status" value="1"/>
</dbReference>
<dbReference type="Gene3D" id="1.10.3720.10">
    <property type="entry name" value="MetI-like"/>
    <property type="match status" value="1"/>
</dbReference>
<dbReference type="Pfam" id="PF00528">
    <property type="entry name" value="BPD_transp_1"/>
    <property type="match status" value="1"/>
</dbReference>
<proteinExistence type="inferred from homology"/>
<sequence length="304" mass="34241">MKPIVAIRKSKLSFKNEMLSALVAVVPALILYAVFTICPLFLNMVYMLTDWNGMSLNYNFIGLNNFKNVFNEPLFLQAFWNTIYFAVVSMSVGTVLQLSLALMLYRNFKGKNIARAIFYIPLVISAVVMSLSWRNIFQYTGYINMILEQLHLIKEPIDWFGNQATAMNTIIFVNMFESLGVGIVLITAGLNGIPKEVNEAADLDGAHGLAKFFRITFPLIMPSLSVLWFMGIVGSLQIFDLPFLMTPDGGPNNSTTTITTLIYKVLFTRNQFGLGSAMGFVFFLFIATLSIIQLRITRKREVEL</sequence>